<dbReference type="InterPro" id="IPR027417">
    <property type="entry name" value="P-loop_NTPase"/>
</dbReference>
<dbReference type="EC" id="5.6.2.3" evidence="1"/>
<dbReference type="InterPro" id="IPR010285">
    <property type="entry name" value="DNA_helicase_pif1-like_DEAD"/>
</dbReference>
<comment type="caution">
    <text evidence="5">The sequence shown here is derived from an EMBL/GenBank/DDBJ whole genome shotgun (WGS) entry which is preliminary data.</text>
</comment>
<accession>A0A9P3PXY5</accession>
<comment type="similarity">
    <text evidence="1">Belongs to the helicase family.</text>
</comment>
<evidence type="ECO:0000313" key="6">
    <source>
        <dbReference type="Proteomes" id="UP001063166"/>
    </source>
</evidence>
<keyword evidence="1" id="KW-0067">ATP-binding</keyword>
<dbReference type="Pfam" id="PF05970">
    <property type="entry name" value="PIF1"/>
    <property type="match status" value="1"/>
</dbReference>
<dbReference type="OrthoDB" id="3366231at2759"/>
<proteinExistence type="inferred from homology"/>
<dbReference type="PANTHER" id="PTHR10492:SF57">
    <property type="entry name" value="ATP-DEPENDENT DNA HELICASE"/>
    <property type="match status" value="1"/>
</dbReference>
<keyword evidence="1" id="KW-0547">Nucleotide-binding</keyword>
<dbReference type="GO" id="GO:0043139">
    <property type="term" value="F:5'-3' DNA helicase activity"/>
    <property type="evidence" value="ECO:0007669"/>
    <property type="project" value="UniProtKB-EC"/>
</dbReference>
<keyword evidence="1" id="KW-0227">DNA damage</keyword>
<dbReference type="GO" id="GO:0006281">
    <property type="term" value="P:DNA repair"/>
    <property type="evidence" value="ECO:0007669"/>
    <property type="project" value="UniProtKB-KW"/>
</dbReference>
<evidence type="ECO:0000259" key="3">
    <source>
        <dbReference type="Pfam" id="PF05970"/>
    </source>
</evidence>
<dbReference type="EMBL" id="BRPK01000015">
    <property type="protein sequence ID" value="GLB44068.1"/>
    <property type="molecule type" value="Genomic_DNA"/>
</dbReference>
<dbReference type="GO" id="GO:0000723">
    <property type="term" value="P:telomere maintenance"/>
    <property type="evidence" value="ECO:0007669"/>
    <property type="project" value="InterPro"/>
</dbReference>
<feature type="domain" description="Helitron helicase-like" evidence="4">
    <location>
        <begin position="64"/>
        <end position="247"/>
    </location>
</feature>
<keyword evidence="6" id="KW-1185">Reference proteome</keyword>
<keyword evidence="1" id="KW-0234">DNA repair</keyword>
<organism evidence="5 6">
    <name type="scientific">Lyophyllum shimeji</name>
    <name type="common">Hon-shimeji</name>
    <name type="synonym">Tricholoma shimeji</name>
    <dbReference type="NCBI Taxonomy" id="47721"/>
    <lineage>
        <taxon>Eukaryota</taxon>
        <taxon>Fungi</taxon>
        <taxon>Dikarya</taxon>
        <taxon>Basidiomycota</taxon>
        <taxon>Agaricomycotina</taxon>
        <taxon>Agaricomycetes</taxon>
        <taxon>Agaricomycetidae</taxon>
        <taxon>Agaricales</taxon>
        <taxon>Tricholomatineae</taxon>
        <taxon>Lyophyllaceae</taxon>
        <taxon>Lyophyllum</taxon>
    </lineage>
</organism>
<protein>
    <recommendedName>
        <fullName evidence="1">ATP-dependent DNA helicase</fullName>
        <ecNumber evidence="1">5.6.2.3</ecNumber>
    </recommendedName>
</protein>
<dbReference type="GO" id="GO:0005524">
    <property type="term" value="F:ATP binding"/>
    <property type="evidence" value="ECO:0007669"/>
    <property type="project" value="UniProtKB-KW"/>
</dbReference>
<dbReference type="Pfam" id="PF14214">
    <property type="entry name" value="Helitron_like_N"/>
    <property type="match status" value="1"/>
</dbReference>
<dbReference type="SUPFAM" id="SSF52540">
    <property type="entry name" value="P-loop containing nucleoside triphosphate hydrolases"/>
    <property type="match status" value="1"/>
</dbReference>
<reference evidence="5" key="1">
    <citation type="submission" date="2022-07" db="EMBL/GenBank/DDBJ databases">
        <title>The genome of Lyophyllum shimeji provides insight into the initial evolution of ectomycorrhizal fungal genome.</title>
        <authorList>
            <person name="Kobayashi Y."/>
            <person name="Shibata T."/>
            <person name="Hirakawa H."/>
            <person name="Shigenobu S."/>
            <person name="Nishiyama T."/>
            <person name="Yamada A."/>
            <person name="Hasebe M."/>
            <person name="Kawaguchi M."/>
        </authorList>
    </citation>
    <scope>NUCLEOTIDE SEQUENCE</scope>
    <source>
        <strain evidence="5">AT787</strain>
    </source>
</reference>
<sequence length="853" mass="97761">MPTANEIAVILPAHIRRPPFLPSPPHVNPDAQLPDAPDEAPEKEAEVNGNTTATRRRYVSKVQFYRYRLYLHPPAIDSQHLFLSQKLFQEFVCDVWATAEQSRLRWVWHNQNTIRGDIYAGLADAVAANVDASTEELGRRIILPATFAGSTRNMQQLLQDALAINRFYHGGDLFITMTANPNWVEIKTELLPGQTAANRSDLVIRVFYRKKDQLIEDIKKGVFGKVVAYLFVIEFQKRGLPHMHCILFLDQESKLQTPEHIDSLISSEFPEDNPEMLELIKKFMVHTPCSAENLGAQCMENGKCSKNFPKPFREHTTITENAYAATRRRDTGQTHDVRGKQVDNRWVVPYSPWLIWKYQCHINVECIASIKAVKYIYKYVYKGHDRVSMQFGTVGNEVRQYLDARYVSACESLWHIFQYPLHGQAPNVVRLQVHLPDEQFVTWRQDGQESMPEVVLQGGRQDSTLTAYFKANVKYPNVASTVLYQNFPSQFVFSRQREWKPRQRGFAIGRMNYAPPTSDDHFYLRLLLTQVAGSTSFEDLRTYEEVTYPSFKDACLAHGLLEDDQEWDQCLREAAAMQPGRQLRHLFVTILRDCNPSDPAALWNTYWPQICNDLRYRLEHDNIRVNPSDEDVIDYGLFLIDQLLQSSRRSLKDWPSMPQVTQNWNERIANHLIAEQHNYDREEQAQLAAENEARLNPEQRATFDQFRQAIADKTGQIFFLHGPGGTGKTFLYHTLCYRLRSEGKIVICVASSGIASLLLPGGCTSHSSFKIPILINASTVCTITKTSPLAALICTTDLIIWDEAPMQHRHIHEAVDRRFQDIRGSDLPFGGDFQQILPVIKKGSRPEMVGTCD</sequence>
<dbReference type="GO" id="GO:0006310">
    <property type="term" value="P:DNA recombination"/>
    <property type="evidence" value="ECO:0007669"/>
    <property type="project" value="UniProtKB-KW"/>
</dbReference>
<comment type="catalytic activity">
    <reaction evidence="1">
        <text>ATP + H2O = ADP + phosphate + H(+)</text>
        <dbReference type="Rhea" id="RHEA:13065"/>
        <dbReference type="ChEBI" id="CHEBI:15377"/>
        <dbReference type="ChEBI" id="CHEBI:15378"/>
        <dbReference type="ChEBI" id="CHEBI:30616"/>
        <dbReference type="ChEBI" id="CHEBI:43474"/>
        <dbReference type="ChEBI" id="CHEBI:456216"/>
        <dbReference type="EC" id="5.6.2.3"/>
    </reaction>
</comment>
<keyword evidence="1 5" id="KW-0347">Helicase</keyword>
<evidence type="ECO:0000256" key="2">
    <source>
        <dbReference type="SAM" id="MobiDB-lite"/>
    </source>
</evidence>
<dbReference type="AlphaFoldDB" id="A0A9P3PXY5"/>
<dbReference type="PANTHER" id="PTHR10492">
    <property type="match status" value="1"/>
</dbReference>
<dbReference type="Proteomes" id="UP001063166">
    <property type="component" value="Unassembled WGS sequence"/>
</dbReference>
<feature type="region of interest" description="Disordered" evidence="2">
    <location>
        <begin position="21"/>
        <end position="52"/>
    </location>
</feature>
<feature type="domain" description="DNA helicase Pif1-like DEAD-box helicase" evidence="3">
    <location>
        <begin position="695"/>
        <end position="850"/>
    </location>
</feature>
<evidence type="ECO:0000313" key="5">
    <source>
        <dbReference type="EMBL" id="GLB44068.1"/>
    </source>
</evidence>
<dbReference type="InterPro" id="IPR025476">
    <property type="entry name" value="Helitron_helicase-like"/>
</dbReference>
<evidence type="ECO:0000256" key="1">
    <source>
        <dbReference type="RuleBase" id="RU363044"/>
    </source>
</evidence>
<gene>
    <name evidence="5" type="ORF">LshimejAT787_1502520</name>
</gene>
<dbReference type="Gene3D" id="3.40.50.300">
    <property type="entry name" value="P-loop containing nucleotide triphosphate hydrolases"/>
    <property type="match status" value="1"/>
</dbReference>
<dbReference type="GO" id="GO:0016787">
    <property type="term" value="F:hydrolase activity"/>
    <property type="evidence" value="ECO:0007669"/>
    <property type="project" value="UniProtKB-KW"/>
</dbReference>
<comment type="cofactor">
    <cofactor evidence="1">
        <name>Mg(2+)</name>
        <dbReference type="ChEBI" id="CHEBI:18420"/>
    </cofactor>
</comment>
<name>A0A9P3PXY5_LYOSH</name>
<evidence type="ECO:0000259" key="4">
    <source>
        <dbReference type="Pfam" id="PF14214"/>
    </source>
</evidence>
<keyword evidence="1" id="KW-0233">DNA recombination</keyword>
<keyword evidence="1" id="KW-0378">Hydrolase</keyword>